<dbReference type="InterPro" id="IPR013783">
    <property type="entry name" value="Ig-like_fold"/>
</dbReference>
<dbReference type="InterPro" id="IPR011635">
    <property type="entry name" value="CARDB"/>
</dbReference>
<reference evidence="3 4" key="1">
    <citation type="submission" date="2019-02" db="EMBL/GenBank/DDBJ databases">
        <title>Genomic Encyclopedia of Archaeal and Bacterial Type Strains, Phase II (KMG-II): from individual species to whole genera.</title>
        <authorList>
            <person name="Goeker M."/>
        </authorList>
    </citation>
    <scope>NUCLEOTIDE SEQUENCE [LARGE SCALE GENOMIC DNA]</scope>
    <source>
        <strain evidence="3 4">DSM 18328</strain>
    </source>
</reference>
<accession>A0A482YE04</accession>
<organism evidence="3 4">
    <name type="scientific">Natrinema hispanicum</name>
    <dbReference type="NCBI Taxonomy" id="392421"/>
    <lineage>
        <taxon>Archaea</taxon>
        <taxon>Methanobacteriati</taxon>
        <taxon>Methanobacteriota</taxon>
        <taxon>Stenosarchaea group</taxon>
        <taxon>Halobacteria</taxon>
        <taxon>Halobacteriales</taxon>
        <taxon>Natrialbaceae</taxon>
        <taxon>Natrinema</taxon>
    </lineage>
</organism>
<keyword evidence="1" id="KW-0472">Membrane</keyword>
<dbReference type="EMBL" id="SHMP01000003">
    <property type="protein sequence ID" value="RZV12045.1"/>
    <property type="molecule type" value="Genomic_DNA"/>
</dbReference>
<evidence type="ECO:0000313" key="4">
    <source>
        <dbReference type="Proteomes" id="UP000291097"/>
    </source>
</evidence>
<dbReference type="Gene3D" id="1.10.390.10">
    <property type="entry name" value="Neutral Protease Domain 2"/>
    <property type="match status" value="1"/>
</dbReference>
<evidence type="ECO:0000259" key="2">
    <source>
        <dbReference type="Pfam" id="PF07705"/>
    </source>
</evidence>
<dbReference type="Pfam" id="PF07705">
    <property type="entry name" value="CARDB"/>
    <property type="match status" value="1"/>
</dbReference>
<feature type="transmembrane region" description="Helical" evidence="1">
    <location>
        <begin position="678"/>
        <end position="695"/>
    </location>
</feature>
<dbReference type="Gene3D" id="2.60.40.10">
    <property type="entry name" value="Immunoglobulins"/>
    <property type="match status" value="2"/>
</dbReference>
<dbReference type="AlphaFoldDB" id="A0A482YE04"/>
<evidence type="ECO:0000256" key="1">
    <source>
        <dbReference type="SAM" id="Phobius"/>
    </source>
</evidence>
<evidence type="ECO:0000313" key="3">
    <source>
        <dbReference type="EMBL" id="RZV12045.1"/>
    </source>
</evidence>
<keyword evidence="1" id="KW-1133">Transmembrane helix</keyword>
<comment type="caution">
    <text evidence="3">The sequence shown here is derived from an EMBL/GenBank/DDBJ whole genome shotgun (WGS) entry which is preliminary data.</text>
</comment>
<feature type="domain" description="CARDB" evidence="2">
    <location>
        <begin position="502"/>
        <end position="565"/>
    </location>
</feature>
<dbReference type="InterPro" id="IPR027268">
    <property type="entry name" value="Peptidase_M4/M1_CTD_sf"/>
</dbReference>
<protein>
    <recommendedName>
        <fullName evidence="2">CARDB domain-containing protein</fullName>
    </recommendedName>
</protein>
<proteinExistence type="predicted"/>
<sequence length="700" mass="74284">MSSRVPALAFVVVLVCSLPAGVGILEPARAAAPTEPAVADSGGELAASSSETLVSIGTNVGSATTSSADVFDRTTVLRHRPDDPDVFETETTFHVPGAVTEFEIELQQSATVESVTGLERTGERTYAWTGTTDEPAIRYTMPADRRGGSDGTRTSETGYTFVETGDWGIVAVPSLNVSLRRTDPVGIEETVTVDGPGTTGGDIAVFGPVTTYERATDGGMIRLVVPDATRLEESPDAILTALADARSSLAVGMQRDEVVVIAAPTGADWGPRGIQYGRADAWVVADATLDEPNPAWLHEYVHVRQRFSNAATDTTPKTAWLIEAQADYYAGLLAFEHGSTDFDDFSALLERGERSPYADGVLVDRSTWADPKTDYAKGALVYGELDRQLRLATDGDRTLEDVFRALNAQEGRITEADFLQTLAEYGGADVRTAAERYTQTEATPEMWSRSQHAAAFDQPVAEFESELETDSLEVAGREWPRWNASGSTGTADEAGDVIAVPAGKPVSLPVTVANVGSRAGAYDAALQVDGRPVDVRRGRLAAGETAQHSLSWTPAEPGAYTLRVGSERLTAIVRSEASVTVTDLHVSPERVDPGEPVTVTATVEAADERPAAAVLEFRTVEGVVAERPVALRVGDSTTIEADLRFDEVGRYQIAVGDRTATARVGSGPAAAIETVPGFGVPAALVAVAMLLIVAVRSRQY</sequence>
<gene>
    <name evidence="3" type="ORF">BDK88_0935</name>
</gene>
<dbReference type="Proteomes" id="UP000291097">
    <property type="component" value="Unassembled WGS sequence"/>
</dbReference>
<name>A0A482YE04_9EURY</name>
<dbReference type="OrthoDB" id="271491at2157"/>
<dbReference type="RefSeq" id="WP_130499361.1">
    <property type="nucleotide sequence ID" value="NZ_SHMP01000003.1"/>
</dbReference>
<keyword evidence="1" id="KW-0812">Transmembrane</keyword>